<dbReference type="RefSeq" id="XP_016608526.1">
    <property type="nucleotide sequence ID" value="XM_016753037.1"/>
</dbReference>
<dbReference type="InterPro" id="IPR038136">
    <property type="entry name" value="CofD-like_dom_sf"/>
</dbReference>
<dbReference type="InParanoid" id="A0A0L0HHD5"/>
<accession>A0A0L0HHD5</accession>
<protein>
    <recommendedName>
        <fullName evidence="4">LPPG:FO 2-phospho-L-lactate transferase CofD/UPF0052</fullName>
    </recommendedName>
</protein>
<dbReference type="Gene3D" id="3.40.50.10680">
    <property type="entry name" value="CofD-like domains"/>
    <property type="match status" value="1"/>
</dbReference>
<organism evidence="2 3">
    <name type="scientific">Spizellomyces punctatus (strain DAOM BR117)</name>
    <dbReference type="NCBI Taxonomy" id="645134"/>
    <lineage>
        <taxon>Eukaryota</taxon>
        <taxon>Fungi</taxon>
        <taxon>Fungi incertae sedis</taxon>
        <taxon>Chytridiomycota</taxon>
        <taxon>Chytridiomycota incertae sedis</taxon>
        <taxon>Chytridiomycetes</taxon>
        <taxon>Spizellomycetales</taxon>
        <taxon>Spizellomycetaceae</taxon>
        <taxon>Spizellomyces</taxon>
    </lineage>
</organism>
<dbReference type="EMBL" id="KQ257456">
    <property type="protein sequence ID" value="KND00487.1"/>
    <property type="molecule type" value="Genomic_DNA"/>
</dbReference>
<dbReference type="GeneID" id="27688233"/>
<proteinExistence type="predicted"/>
<evidence type="ECO:0000313" key="2">
    <source>
        <dbReference type="EMBL" id="KND00487.1"/>
    </source>
</evidence>
<dbReference type="PANTHER" id="PTHR31240">
    <property type="entry name" value="MATERNAL EFFECT EMBRYO ARREST 18"/>
    <property type="match status" value="1"/>
</dbReference>
<reference evidence="2 3" key="1">
    <citation type="submission" date="2009-08" db="EMBL/GenBank/DDBJ databases">
        <title>The Genome Sequence of Spizellomyces punctatus strain DAOM BR117.</title>
        <authorList>
            <consortium name="The Broad Institute Genome Sequencing Platform"/>
            <person name="Russ C."/>
            <person name="Cuomo C."/>
            <person name="Shea T."/>
            <person name="Young S.K."/>
            <person name="Zeng Q."/>
            <person name="Koehrsen M."/>
            <person name="Haas B."/>
            <person name="Borodovsky M."/>
            <person name="Guigo R."/>
            <person name="Alvarado L."/>
            <person name="Berlin A."/>
            <person name="Bochicchio J."/>
            <person name="Borenstein D."/>
            <person name="Chapman S."/>
            <person name="Chen Z."/>
            <person name="Engels R."/>
            <person name="Freedman E."/>
            <person name="Gellesch M."/>
            <person name="Goldberg J."/>
            <person name="Griggs A."/>
            <person name="Gujja S."/>
            <person name="Heiman D."/>
            <person name="Hepburn T."/>
            <person name="Howarth C."/>
            <person name="Jen D."/>
            <person name="Larson L."/>
            <person name="Lewis B."/>
            <person name="Mehta T."/>
            <person name="Park D."/>
            <person name="Pearson M."/>
            <person name="Roberts A."/>
            <person name="Saif S."/>
            <person name="Shenoy N."/>
            <person name="Sisk P."/>
            <person name="Stolte C."/>
            <person name="Sykes S."/>
            <person name="Thomson T."/>
            <person name="Walk T."/>
            <person name="White J."/>
            <person name="Yandava C."/>
            <person name="Burger G."/>
            <person name="Gray M.W."/>
            <person name="Holland P.W.H."/>
            <person name="King N."/>
            <person name="Lang F.B.F."/>
            <person name="Roger A.J."/>
            <person name="Ruiz-Trillo I."/>
            <person name="Lander E."/>
            <person name="Nusbaum C."/>
        </authorList>
    </citation>
    <scope>NUCLEOTIDE SEQUENCE [LARGE SCALE GENOMIC DNA]</scope>
    <source>
        <strain evidence="2 3">DAOM BR117</strain>
    </source>
</reference>
<keyword evidence="3" id="KW-1185">Reference proteome</keyword>
<name>A0A0L0HHD5_SPIPD</name>
<dbReference type="Proteomes" id="UP000053201">
    <property type="component" value="Unassembled WGS sequence"/>
</dbReference>
<dbReference type="SUPFAM" id="SSF142338">
    <property type="entry name" value="CofD-like"/>
    <property type="match status" value="1"/>
</dbReference>
<evidence type="ECO:0000256" key="1">
    <source>
        <dbReference type="SAM" id="MobiDB-lite"/>
    </source>
</evidence>
<dbReference type="eggNOG" id="ENOG502QUXN">
    <property type="taxonomic scope" value="Eukaryota"/>
</dbReference>
<dbReference type="OMA" id="RITRIWY"/>
<dbReference type="Pfam" id="PF01933">
    <property type="entry name" value="CofD"/>
    <property type="match status" value="1"/>
</dbReference>
<dbReference type="VEuPathDB" id="FungiDB:SPPG_04803"/>
<dbReference type="InterPro" id="IPR002882">
    <property type="entry name" value="CofD"/>
</dbReference>
<evidence type="ECO:0000313" key="3">
    <source>
        <dbReference type="Proteomes" id="UP000053201"/>
    </source>
</evidence>
<feature type="region of interest" description="Disordered" evidence="1">
    <location>
        <begin position="251"/>
        <end position="288"/>
    </location>
</feature>
<feature type="region of interest" description="Disordered" evidence="1">
    <location>
        <begin position="461"/>
        <end position="494"/>
    </location>
</feature>
<sequence length="577" mass="62818">MSLPTPAPINIPLSARFRFRDDIPVSACSSPRSIAVFSGGSAMNTFVTLLQSFTDDTAYIMPVSDDGGSTSEIIKVLGGPGIGDLRSRVVRLAETGSAESRAVHDLLSYRLPFDTLNANSPTSNPSIPTAKAVWFEILEGRHVLWQGISDPYRETIRAFLAHFQHELVKSATRRPPFEYQGGSIGNFFLTGSRLFFDNLDAAVFQFARIMRVPPRTEVVPVLATARGVVTIAAALRNGEVIVGQCDISHPGQMVPEGSRSRTGSLGSSDGKGSATLSTPPTDVPRSQPERLIPFQSLSRHPSQNLIFSKTACPSLPSAIRRIYYVNRERQEIFPDLNPLVVANLARKRTIIYGCGSLYTSILPCLVVPGVGRLLADPLSRSSVDRFSIRTSIPSPFPSRSHLSRVKLLLLNGTHDRESKDYTAMDFVLGITDALNYSCLAEERARRAVGRQPSSRSIIQEMEGSHPYGGNSNGKPISPSWWTGNTAASSDGDSGISAGKIVEMHSDSGRSYLASPHPPGAYITHLLYPEDGEVKVEVEKIESFGIRCIRVRSTGVEGSQKGHYGIDELKEVLDHLIM</sequence>
<dbReference type="PANTHER" id="PTHR31240:SF0">
    <property type="entry name" value="MATERNAL EFFECT EMBRYO ARREST 18"/>
    <property type="match status" value="1"/>
</dbReference>
<gene>
    <name evidence="2" type="ORF">SPPG_04803</name>
</gene>
<dbReference type="STRING" id="645134.A0A0L0HHD5"/>
<feature type="compositionally biased region" description="Low complexity" evidence="1">
    <location>
        <begin position="260"/>
        <end position="270"/>
    </location>
</feature>
<dbReference type="GO" id="GO:0043743">
    <property type="term" value="F:LPPG:FO 2-phospho-L-lactate transferase activity"/>
    <property type="evidence" value="ECO:0007669"/>
    <property type="project" value="InterPro"/>
</dbReference>
<dbReference type="OrthoDB" id="10267139at2759"/>
<dbReference type="AlphaFoldDB" id="A0A0L0HHD5"/>
<evidence type="ECO:0008006" key="4">
    <source>
        <dbReference type="Google" id="ProtNLM"/>
    </source>
</evidence>